<dbReference type="Pfam" id="PF07162">
    <property type="entry name" value="B9-C2"/>
    <property type="match status" value="1"/>
</dbReference>
<evidence type="ECO:0000256" key="6">
    <source>
        <dbReference type="ARBA" id="ARBA00039272"/>
    </source>
</evidence>
<evidence type="ECO:0000256" key="3">
    <source>
        <dbReference type="ARBA" id="ARBA00022794"/>
    </source>
</evidence>
<dbReference type="AlphaFoldDB" id="A0A4P9YEX4"/>
<keyword evidence="4" id="KW-0206">Cytoskeleton</keyword>
<keyword evidence="3" id="KW-0970">Cilium biogenesis/degradation</keyword>
<protein>
    <recommendedName>
        <fullName evidence="6">B9 domain-containing protein 2</fullName>
    </recommendedName>
</protein>
<dbReference type="EMBL" id="ML005717">
    <property type="protein sequence ID" value="RKP17688.1"/>
    <property type="molecule type" value="Genomic_DNA"/>
</dbReference>
<comment type="subcellular location">
    <subcellularLocation>
        <location evidence="1">Cytoplasm</location>
        <location evidence="1">Cytoskeleton</location>
        <location evidence="1">Cilium basal body</location>
    </subcellularLocation>
</comment>
<dbReference type="PANTHER" id="PTHR12968">
    <property type="entry name" value="B9 DOMAIN-CONTAINING"/>
    <property type="match status" value="1"/>
</dbReference>
<dbReference type="Proteomes" id="UP000281549">
    <property type="component" value="Unassembled WGS sequence"/>
</dbReference>
<evidence type="ECO:0000313" key="8">
    <source>
        <dbReference type="Proteomes" id="UP000281549"/>
    </source>
</evidence>
<accession>A0A4P9YEX4</accession>
<dbReference type="GO" id="GO:0036038">
    <property type="term" value="C:MKS complex"/>
    <property type="evidence" value="ECO:0007669"/>
    <property type="project" value="TreeGrafter"/>
</dbReference>
<evidence type="ECO:0000256" key="5">
    <source>
        <dbReference type="ARBA" id="ARBA00023273"/>
    </source>
</evidence>
<sequence length="97" mass="11180">MLVIGFLLGHKVGYGCLNLPMTPGTHDLSCSLWMPQSPFRDKMFNYFGNSKMELKDISIIYKGEERHRFTTLTVGQVHLRLTILTKNFETHGFIWSS</sequence>
<evidence type="ECO:0000313" key="7">
    <source>
        <dbReference type="EMBL" id="RKP17688.1"/>
    </source>
</evidence>
<gene>
    <name evidence="7" type="ORF">ROZALSC1DRAFT_16065</name>
</gene>
<evidence type="ECO:0000256" key="1">
    <source>
        <dbReference type="ARBA" id="ARBA00004120"/>
    </source>
</evidence>
<evidence type="ECO:0000256" key="2">
    <source>
        <dbReference type="ARBA" id="ARBA00022490"/>
    </source>
</evidence>
<reference evidence="8" key="1">
    <citation type="journal article" date="2018" name="Nat. Microbiol.">
        <title>Leveraging single-cell genomics to expand the fungal tree of life.</title>
        <authorList>
            <person name="Ahrendt S.R."/>
            <person name="Quandt C.A."/>
            <person name="Ciobanu D."/>
            <person name="Clum A."/>
            <person name="Salamov A."/>
            <person name="Andreopoulos B."/>
            <person name="Cheng J.F."/>
            <person name="Woyke T."/>
            <person name="Pelin A."/>
            <person name="Henrissat B."/>
            <person name="Reynolds N.K."/>
            <person name="Benny G.L."/>
            <person name="Smith M.E."/>
            <person name="James T.Y."/>
            <person name="Grigoriev I.V."/>
        </authorList>
    </citation>
    <scope>NUCLEOTIDE SEQUENCE [LARGE SCALE GENOMIC DNA]</scope>
    <source>
        <strain evidence="8">CSF55</strain>
    </source>
</reference>
<keyword evidence="2" id="KW-0963">Cytoplasm</keyword>
<name>A0A4P9YEX4_ROZAC</name>
<organism evidence="7 8">
    <name type="scientific">Rozella allomycis (strain CSF55)</name>
    <dbReference type="NCBI Taxonomy" id="988480"/>
    <lineage>
        <taxon>Eukaryota</taxon>
        <taxon>Fungi</taxon>
        <taxon>Fungi incertae sedis</taxon>
        <taxon>Cryptomycota</taxon>
        <taxon>Cryptomycota incertae sedis</taxon>
        <taxon>Rozella</taxon>
    </lineage>
</organism>
<evidence type="ECO:0000256" key="4">
    <source>
        <dbReference type="ARBA" id="ARBA00023212"/>
    </source>
</evidence>
<proteinExistence type="predicted"/>
<dbReference type="GO" id="GO:0060271">
    <property type="term" value="P:cilium assembly"/>
    <property type="evidence" value="ECO:0007669"/>
    <property type="project" value="TreeGrafter"/>
</dbReference>
<dbReference type="PANTHER" id="PTHR12968:SF2">
    <property type="entry name" value="B9 DOMAIN-CONTAINING PROTEIN 2"/>
    <property type="match status" value="1"/>
</dbReference>
<keyword evidence="5" id="KW-0966">Cell projection</keyword>
<dbReference type="InterPro" id="IPR010796">
    <property type="entry name" value="C2_B9-type_dom"/>
</dbReference>